<proteinExistence type="predicted"/>
<dbReference type="InterPro" id="IPR017930">
    <property type="entry name" value="Myb_dom"/>
</dbReference>
<feature type="region of interest" description="Disordered" evidence="3">
    <location>
        <begin position="577"/>
        <end position="672"/>
    </location>
</feature>
<evidence type="ECO:0000256" key="1">
    <source>
        <dbReference type="ARBA" id="ARBA00004123"/>
    </source>
</evidence>
<protein>
    <recommendedName>
        <fullName evidence="8">Homeodomain-like superfamily protein</fullName>
    </recommendedName>
</protein>
<dbReference type="CDD" id="cd11660">
    <property type="entry name" value="SANT_TRF"/>
    <property type="match status" value="1"/>
</dbReference>
<keyword evidence="2" id="KW-0539">Nucleus</keyword>
<evidence type="ECO:0000259" key="5">
    <source>
        <dbReference type="PROSITE" id="PS51294"/>
    </source>
</evidence>
<dbReference type="SMART" id="SM00717">
    <property type="entry name" value="SANT"/>
    <property type="match status" value="1"/>
</dbReference>
<dbReference type="InterPro" id="IPR001005">
    <property type="entry name" value="SANT/Myb"/>
</dbReference>
<feature type="domain" description="HTH myb-type" evidence="5">
    <location>
        <begin position="193"/>
        <end position="250"/>
    </location>
</feature>
<feature type="compositionally biased region" description="Polar residues" evidence="3">
    <location>
        <begin position="429"/>
        <end position="460"/>
    </location>
</feature>
<dbReference type="Gene3D" id="1.10.10.60">
    <property type="entry name" value="Homeodomain-like"/>
    <property type="match status" value="1"/>
</dbReference>
<evidence type="ECO:0000259" key="4">
    <source>
        <dbReference type="PROSITE" id="PS50090"/>
    </source>
</evidence>
<dbReference type="Proteomes" id="UP001630127">
    <property type="component" value="Unassembled WGS sequence"/>
</dbReference>
<evidence type="ECO:0000256" key="3">
    <source>
        <dbReference type="SAM" id="MobiDB-lite"/>
    </source>
</evidence>
<feature type="compositionally biased region" description="Basic and acidic residues" evidence="3">
    <location>
        <begin position="634"/>
        <end position="645"/>
    </location>
</feature>
<feature type="region of interest" description="Disordered" evidence="3">
    <location>
        <begin position="324"/>
        <end position="351"/>
    </location>
</feature>
<gene>
    <name evidence="6" type="ORF">ACH5RR_034715</name>
</gene>
<dbReference type="PROSITE" id="PS51294">
    <property type="entry name" value="HTH_MYB"/>
    <property type="match status" value="1"/>
</dbReference>
<dbReference type="SUPFAM" id="SSF46689">
    <property type="entry name" value="Homeodomain-like"/>
    <property type="match status" value="1"/>
</dbReference>
<dbReference type="Pfam" id="PF00249">
    <property type="entry name" value="Myb_DNA-binding"/>
    <property type="match status" value="1"/>
</dbReference>
<dbReference type="PANTHER" id="PTHR47206:SF1">
    <property type="entry name" value="HOMEODOMAIN-LIKE SUPERFAMILY PROTEIN"/>
    <property type="match status" value="1"/>
</dbReference>
<feature type="region of interest" description="Disordered" evidence="3">
    <location>
        <begin position="429"/>
        <end position="465"/>
    </location>
</feature>
<evidence type="ECO:0008006" key="8">
    <source>
        <dbReference type="Google" id="ProtNLM"/>
    </source>
</evidence>
<dbReference type="PANTHER" id="PTHR47206">
    <property type="entry name" value="HOMEODOMAIN-LIKE SUPERFAMILY PROTEIN"/>
    <property type="match status" value="1"/>
</dbReference>
<reference evidence="6 7" key="1">
    <citation type="submission" date="2024-11" db="EMBL/GenBank/DDBJ databases">
        <title>A near-complete genome assembly of Cinchona calisaya.</title>
        <authorList>
            <person name="Lian D.C."/>
            <person name="Zhao X.W."/>
            <person name="Wei L."/>
        </authorList>
    </citation>
    <scope>NUCLEOTIDE SEQUENCE [LARGE SCALE GENOMIC DNA]</scope>
    <source>
        <tissue evidence="6">Nenye</tissue>
    </source>
</reference>
<feature type="domain" description="Myb-like" evidence="4">
    <location>
        <begin position="193"/>
        <end position="242"/>
    </location>
</feature>
<dbReference type="AlphaFoldDB" id="A0ABD2YF42"/>
<evidence type="ECO:0000313" key="7">
    <source>
        <dbReference type="Proteomes" id="UP001630127"/>
    </source>
</evidence>
<dbReference type="InterPro" id="IPR009057">
    <property type="entry name" value="Homeodomain-like_sf"/>
</dbReference>
<feature type="region of interest" description="Disordered" evidence="3">
    <location>
        <begin position="504"/>
        <end position="564"/>
    </location>
</feature>
<dbReference type="PROSITE" id="PS50090">
    <property type="entry name" value="MYB_LIKE"/>
    <property type="match status" value="1"/>
</dbReference>
<dbReference type="EMBL" id="JBJUIK010000014">
    <property type="protein sequence ID" value="KAL3504874.1"/>
    <property type="molecule type" value="Genomic_DNA"/>
</dbReference>
<evidence type="ECO:0000313" key="6">
    <source>
        <dbReference type="EMBL" id="KAL3504874.1"/>
    </source>
</evidence>
<accession>A0ABD2YF42</accession>
<dbReference type="GO" id="GO:0005634">
    <property type="term" value="C:nucleus"/>
    <property type="evidence" value="ECO:0007669"/>
    <property type="project" value="UniProtKB-SubCell"/>
</dbReference>
<evidence type="ECO:0000256" key="2">
    <source>
        <dbReference type="ARBA" id="ARBA00023242"/>
    </source>
</evidence>
<comment type="subcellular location">
    <subcellularLocation>
        <location evidence="1">Nucleus</location>
    </subcellularLocation>
</comment>
<feature type="compositionally biased region" description="Polar residues" evidence="3">
    <location>
        <begin position="583"/>
        <end position="594"/>
    </location>
</feature>
<keyword evidence="7" id="KW-1185">Reference proteome</keyword>
<comment type="caution">
    <text evidence="6">The sequence shown here is derived from an EMBL/GenBank/DDBJ whole genome shotgun (WGS) entry which is preliminary data.</text>
</comment>
<sequence>MGEKSKKPRKNFITEEDISTLLQRYTATTVLTLLQEVAQVQDSKIDWNFLAKKSTTGISNPREYQMLWRHLAYHDALLDRLDDVAQPLDDDSDLECELEAFPAVCNEALTEAAACVKVLIGSGPNDPNGSTVEASLTINIPKGQMSRVPENSHANVSMQGTNITFPISVQKQSLPSVASAEALDSNGAANANLARRKRKAWSAAEDLELVAAVQKFGEGNWANILKGDFKSDRTALQLSQRWAIIKKRKGNLTVESGSQLSEAQLAARRAMSLALNMPMGDTLRSSFSIASGANAKVAHSNLGPPPATETSSIVMSSRALTNSVSTAGHQIGSSKSQVATKNPSNKSALSQGSMVKAAAVAAGARIATPSDAASLLKAAQSTNAVHIMPGGSVLKSSTAGNANSLPSNVHFIRTGLASKPLSTCSATAVNSSQTGGTQQVKGTSATPLNQPNSTATTQKLSAPSEIRSAAISSPISRLELKAVGDSATFSSADSDKEILQEEQAGFKCNRPNEQNKDLTAVSGNTQTDKVQADRGASGHSCSDSAEGGQASFLVETSKEHTSGDVVSASATAIIKQAGERQIDSPSSGMATSNVHPGLRGNQASTKFGSMNKDIVTGMPVEHTSDNQSTNEEIFENKNMEKREEGPVTMDLDGNDGQAKAKLQEAGAENGSN</sequence>
<name>A0ABD2YF42_9GENT</name>
<organism evidence="6 7">
    <name type="scientific">Cinchona calisaya</name>
    <dbReference type="NCBI Taxonomy" id="153742"/>
    <lineage>
        <taxon>Eukaryota</taxon>
        <taxon>Viridiplantae</taxon>
        <taxon>Streptophyta</taxon>
        <taxon>Embryophyta</taxon>
        <taxon>Tracheophyta</taxon>
        <taxon>Spermatophyta</taxon>
        <taxon>Magnoliopsida</taxon>
        <taxon>eudicotyledons</taxon>
        <taxon>Gunneridae</taxon>
        <taxon>Pentapetalae</taxon>
        <taxon>asterids</taxon>
        <taxon>lamiids</taxon>
        <taxon>Gentianales</taxon>
        <taxon>Rubiaceae</taxon>
        <taxon>Cinchonoideae</taxon>
        <taxon>Cinchoneae</taxon>
        <taxon>Cinchona</taxon>
    </lineage>
</organism>